<keyword evidence="5" id="KW-0449">Lipoprotein</keyword>
<evidence type="ECO:0000313" key="8">
    <source>
        <dbReference type="Proteomes" id="UP001589702"/>
    </source>
</evidence>
<keyword evidence="8" id="KW-1185">Reference proteome</keyword>
<dbReference type="InterPro" id="IPR006059">
    <property type="entry name" value="SBP"/>
</dbReference>
<dbReference type="SUPFAM" id="SSF53850">
    <property type="entry name" value="Periplasmic binding protein-like II"/>
    <property type="match status" value="1"/>
</dbReference>
<evidence type="ECO:0000256" key="4">
    <source>
        <dbReference type="ARBA" id="ARBA00023139"/>
    </source>
</evidence>
<dbReference type="Pfam" id="PF01547">
    <property type="entry name" value="SBP_bac_1"/>
    <property type="match status" value="1"/>
</dbReference>
<dbReference type="PROSITE" id="PS51318">
    <property type="entry name" value="TAT"/>
    <property type="match status" value="1"/>
</dbReference>
<dbReference type="PANTHER" id="PTHR43649:SF33">
    <property type="entry name" value="POLYGALACTURONAN_RHAMNOGALACTURONAN-BINDING PROTEIN YTCQ"/>
    <property type="match status" value="1"/>
</dbReference>
<dbReference type="CDD" id="cd13585">
    <property type="entry name" value="PBP2_TMBP_like"/>
    <property type="match status" value="1"/>
</dbReference>
<proteinExistence type="predicted"/>
<keyword evidence="2 6" id="KW-0732">Signal</keyword>
<dbReference type="Proteomes" id="UP001589702">
    <property type="component" value="Unassembled WGS sequence"/>
</dbReference>
<dbReference type="PANTHER" id="PTHR43649">
    <property type="entry name" value="ARABINOSE-BINDING PROTEIN-RELATED"/>
    <property type="match status" value="1"/>
</dbReference>
<feature type="signal peptide" evidence="6">
    <location>
        <begin position="1"/>
        <end position="24"/>
    </location>
</feature>
<name>A0ABV5XWR6_ARTRM</name>
<dbReference type="Gene3D" id="3.40.190.10">
    <property type="entry name" value="Periplasmic binding protein-like II"/>
    <property type="match status" value="1"/>
</dbReference>
<evidence type="ECO:0000256" key="2">
    <source>
        <dbReference type="ARBA" id="ARBA00022729"/>
    </source>
</evidence>
<evidence type="ECO:0000313" key="7">
    <source>
        <dbReference type="EMBL" id="MFB9819191.1"/>
    </source>
</evidence>
<keyword evidence="3" id="KW-0472">Membrane</keyword>
<feature type="chain" id="PRO_5045179543" evidence="6">
    <location>
        <begin position="25"/>
        <end position="432"/>
    </location>
</feature>
<organism evidence="7 8">
    <name type="scientific">Arthrobacter ramosus</name>
    <dbReference type="NCBI Taxonomy" id="1672"/>
    <lineage>
        <taxon>Bacteria</taxon>
        <taxon>Bacillati</taxon>
        <taxon>Actinomycetota</taxon>
        <taxon>Actinomycetes</taxon>
        <taxon>Micrococcales</taxon>
        <taxon>Micrococcaceae</taxon>
        <taxon>Arthrobacter</taxon>
    </lineage>
</organism>
<dbReference type="EMBL" id="JBHMBC010000007">
    <property type="protein sequence ID" value="MFB9819191.1"/>
    <property type="molecule type" value="Genomic_DNA"/>
</dbReference>
<evidence type="ECO:0000256" key="1">
    <source>
        <dbReference type="ARBA" id="ARBA00022475"/>
    </source>
</evidence>
<accession>A0ABV5XWR6</accession>
<dbReference type="RefSeq" id="WP_234748041.1">
    <property type="nucleotide sequence ID" value="NZ_BAAAWN010000001.1"/>
</dbReference>
<dbReference type="InterPro" id="IPR006311">
    <property type="entry name" value="TAT_signal"/>
</dbReference>
<evidence type="ECO:0000256" key="3">
    <source>
        <dbReference type="ARBA" id="ARBA00023136"/>
    </source>
</evidence>
<evidence type="ECO:0000256" key="6">
    <source>
        <dbReference type="SAM" id="SignalP"/>
    </source>
</evidence>
<protein>
    <submittedName>
        <fullName evidence="7">ABC transporter substrate-binding protein</fullName>
    </submittedName>
</protein>
<dbReference type="InterPro" id="IPR050490">
    <property type="entry name" value="Bact_solute-bd_prot1"/>
</dbReference>
<dbReference type="PROSITE" id="PS51257">
    <property type="entry name" value="PROKAR_LIPOPROTEIN"/>
    <property type="match status" value="1"/>
</dbReference>
<gene>
    <name evidence="7" type="ORF">ACFFP1_06720</name>
</gene>
<comment type="caution">
    <text evidence="7">The sequence shown here is derived from an EMBL/GenBank/DDBJ whole genome shotgun (WGS) entry which is preliminary data.</text>
</comment>
<sequence>MHSFTRRRALVVAAVGVAALVGTTGCSPTAGSGSTGSGGTVNLSLQIWNPTDKPGVQKAIDGFQAANPTIHVTLEQVPEDQYYTKLDASLGAGSGPDVMWQSSKAPYYVKGGALQPLDEYIKRDNLTLKDLYPQQITNLYNFDGKQYGIPKDQDVWMWVYNTAVFKKLGVTDVPTANWTWDDMVRIAGELKAKTSAPSMYYGYVLNGPVSSIIRSLGGTVVQDSKGTVNSPQGIEAFKKVKDLQDQGLIPAVKDSGDFNAPTSLIAGNIGMSRIPSYLLSLLSKANVPAGTFVAVPTPSINGSHASDTNGLSYVMNANSSHKDEAWKLIKYLTSDEGAKLHAEGGAAQPANLSSDVKAAYFKANSSIAGLQETFNKMLPDQYLRTTTEFPATRAVFAELESTATAPFFAGSLTAEQAAQKADGLLTKSFLSK</sequence>
<keyword evidence="4" id="KW-0564">Palmitate</keyword>
<evidence type="ECO:0000256" key="5">
    <source>
        <dbReference type="ARBA" id="ARBA00023288"/>
    </source>
</evidence>
<reference evidence="7 8" key="1">
    <citation type="submission" date="2024-09" db="EMBL/GenBank/DDBJ databases">
        <authorList>
            <person name="Sun Q."/>
            <person name="Mori K."/>
        </authorList>
    </citation>
    <scope>NUCLEOTIDE SEQUENCE [LARGE SCALE GENOMIC DNA]</scope>
    <source>
        <strain evidence="7 8">JCM 1334</strain>
    </source>
</reference>
<keyword evidence="1" id="KW-1003">Cell membrane</keyword>